<dbReference type="EMBL" id="KL142417">
    <property type="protein sequence ID" value="KDR67096.1"/>
    <property type="molecule type" value="Genomic_DNA"/>
</dbReference>
<dbReference type="Proteomes" id="UP000027222">
    <property type="component" value="Unassembled WGS sequence"/>
</dbReference>
<gene>
    <name evidence="2" type="ORF">GALMADRAFT_232165</name>
</gene>
<feature type="region of interest" description="Disordered" evidence="1">
    <location>
        <begin position="110"/>
        <end position="138"/>
    </location>
</feature>
<accession>A0A067S8F5</accession>
<organism evidence="2 3">
    <name type="scientific">Galerina marginata (strain CBS 339.88)</name>
    <dbReference type="NCBI Taxonomy" id="685588"/>
    <lineage>
        <taxon>Eukaryota</taxon>
        <taxon>Fungi</taxon>
        <taxon>Dikarya</taxon>
        <taxon>Basidiomycota</taxon>
        <taxon>Agaricomycotina</taxon>
        <taxon>Agaricomycetes</taxon>
        <taxon>Agaricomycetidae</taxon>
        <taxon>Agaricales</taxon>
        <taxon>Agaricineae</taxon>
        <taxon>Strophariaceae</taxon>
        <taxon>Galerina</taxon>
    </lineage>
</organism>
<feature type="compositionally biased region" description="Polar residues" evidence="1">
    <location>
        <begin position="423"/>
        <end position="432"/>
    </location>
</feature>
<feature type="region of interest" description="Disordered" evidence="1">
    <location>
        <begin position="1"/>
        <end position="40"/>
    </location>
</feature>
<name>A0A067S8F5_GALM3</name>
<protein>
    <submittedName>
        <fullName evidence="2">Uncharacterized protein</fullName>
    </submittedName>
</protein>
<feature type="compositionally biased region" description="Polar residues" evidence="1">
    <location>
        <begin position="394"/>
        <end position="404"/>
    </location>
</feature>
<evidence type="ECO:0000313" key="2">
    <source>
        <dbReference type="EMBL" id="KDR67096.1"/>
    </source>
</evidence>
<dbReference type="HOGENOM" id="CLU_634672_0_0_1"/>
<feature type="region of interest" description="Disordered" evidence="1">
    <location>
        <begin position="50"/>
        <end position="69"/>
    </location>
</feature>
<proteinExistence type="predicted"/>
<reference evidence="3" key="1">
    <citation type="journal article" date="2014" name="Proc. Natl. Acad. Sci. U.S.A.">
        <title>Extensive sampling of basidiomycete genomes demonstrates inadequacy of the white-rot/brown-rot paradigm for wood decay fungi.</title>
        <authorList>
            <person name="Riley R."/>
            <person name="Salamov A.A."/>
            <person name="Brown D.W."/>
            <person name="Nagy L.G."/>
            <person name="Floudas D."/>
            <person name="Held B.W."/>
            <person name="Levasseur A."/>
            <person name="Lombard V."/>
            <person name="Morin E."/>
            <person name="Otillar R."/>
            <person name="Lindquist E.A."/>
            <person name="Sun H."/>
            <person name="LaButti K.M."/>
            <person name="Schmutz J."/>
            <person name="Jabbour D."/>
            <person name="Luo H."/>
            <person name="Baker S.E."/>
            <person name="Pisabarro A.G."/>
            <person name="Walton J.D."/>
            <person name="Blanchette R.A."/>
            <person name="Henrissat B."/>
            <person name="Martin F."/>
            <person name="Cullen D."/>
            <person name="Hibbett D.S."/>
            <person name="Grigoriev I.V."/>
        </authorList>
    </citation>
    <scope>NUCLEOTIDE SEQUENCE [LARGE SCALE GENOMIC DNA]</scope>
    <source>
        <strain evidence="3">CBS 339.88</strain>
    </source>
</reference>
<sequence length="432" mass="47908">MSIINFPLGSASKQAKAGLNRRKMDPTTMNDDQRAEWKARKEKIRVAARKNYWKNHPEPVQSPPIVPPGKNTRVKAVEAGPSISSKRQVFVKREDQEYLVLVEDPTPTRYIDEADSDKDLGYGSGAPAATTRNGSPARTRCGTLFSNTDNNDPSTLRQLHRVTELEVEVRLLKEELAKLQEVADVVAISVENGLALIPGAKSGNDRDLEMELGEGNDVLGKQEDHDGMFVDTGVQTTPQDQLEGNTEIERVQIQGQCAETTVPCTSCEEAQAKIRKLNSELVRERRNLTESEKWATSCNEDLNDFFLSASPQTQSRLDFLGRLAMHCSGLRVYGGRIKTEHGADTRGLLRVIARIQEDLDEEVMKEDEGERKMRNLSSVRLNSKNAAPLAKPQMLSNASKNGNGKRTRGDNYSHHVGPCDSGGSHNTSYRRG</sequence>
<keyword evidence="3" id="KW-1185">Reference proteome</keyword>
<feature type="region of interest" description="Disordered" evidence="1">
    <location>
        <begin position="382"/>
        <end position="432"/>
    </location>
</feature>
<evidence type="ECO:0000313" key="3">
    <source>
        <dbReference type="Proteomes" id="UP000027222"/>
    </source>
</evidence>
<dbReference type="AlphaFoldDB" id="A0A067S8F5"/>
<evidence type="ECO:0000256" key="1">
    <source>
        <dbReference type="SAM" id="MobiDB-lite"/>
    </source>
</evidence>